<sequence length="198" mass="21466">MPPSSSLIVPPLLGAFLGGRQAITSSSARARLATAGHLFRLRGYSLVDRMVVADQSVWSGGFVAGGQEWRLCYYPKGEDINKPGIVSAFLSRVRGGVEISASYRISILDRDGNPAYSSTVGPSLYKYFTTKGSGSADLVSTEELKVAAERLVDDEDCLNIRCDVNVLSFDKEADELRTDDGCTEGTTKNYSESEYTIQ</sequence>
<feature type="domain" description="MATH" evidence="2">
    <location>
        <begin position="34"/>
        <end position="164"/>
    </location>
</feature>
<evidence type="ECO:0000313" key="3">
    <source>
        <dbReference type="EMBL" id="TVU23988.1"/>
    </source>
</evidence>
<dbReference type="PANTHER" id="PTHR26379:SF187">
    <property type="entry name" value="OS07G0655300 PROTEIN"/>
    <property type="match status" value="1"/>
</dbReference>
<dbReference type="InterPro" id="IPR008974">
    <property type="entry name" value="TRAF-like"/>
</dbReference>
<dbReference type="AlphaFoldDB" id="A0A5J9UL17"/>
<feature type="region of interest" description="Disordered" evidence="1">
    <location>
        <begin position="178"/>
        <end position="198"/>
    </location>
</feature>
<dbReference type="Pfam" id="PF22486">
    <property type="entry name" value="MATH_2"/>
    <property type="match status" value="1"/>
</dbReference>
<dbReference type="PROSITE" id="PS50144">
    <property type="entry name" value="MATH"/>
    <property type="match status" value="1"/>
</dbReference>
<dbReference type="CDD" id="cd00121">
    <property type="entry name" value="MATH"/>
    <property type="match status" value="1"/>
</dbReference>
<gene>
    <name evidence="3" type="ORF">EJB05_26380</name>
</gene>
<keyword evidence="4" id="KW-1185">Reference proteome</keyword>
<proteinExistence type="predicted"/>
<accession>A0A5J9UL17</accession>
<dbReference type="InterPro" id="IPR045005">
    <property type="entry name" value="BPM1-6"/>
</dbReference>
<dbReference type="Gramene" id="TVU23988">
    <property type="protein sequence ID" value="TVU23988"/>
    <property type="gene ID" value="EJB05_26380"/>
</dbReference>
<evidence type="ECO:0000313" key="4">
    <source>
        <dbReference type="Proteomes" id="UP000324897"/>
    </source>
</evidence>
<feature type="compositionally biased region" description="Polar residues" evidence="1">
    <location>
        <begin position="184"/>
        <end position="198"/>
    </location>
</feature>
<dbReference type="SUPFAM" id="SSF49599">
    <property type="entry name" value="TRAF domain-like"/>
    <property type="match status" value="1"/>
</dbReference>
<dbReference type="Gene3D" id="2.60.210.10">
    <property type="entry name" value="Apoptosis, Tumor Necrosis Factor Receptor Associated Protein 2, Chain A"/>
    <property type="match status" value="1"/>
</dbReference>
<feature type="non-terminal residue" evidence="3">
    <location>
        <position position="1"/>
    </location>
</feature>
<dbReference type="OrthoDB" id="695169at2759"/>
<evidence type="ECO:0000259" key="2">
    <source>
        <dbReference type="PROSITE" id="PS50144"/>
    </source>
</evidence>
<dbReference type="GO" id="GO:0016567">
    <property type="term" value="P:protein ubiquitination"/>
    <property type="evidence" value="ECO:0007669"/>
    <property type="project" value="InterPro"/>
</dbReference>
<dbReference type="PANTHER" id="PTHR26379">
    <property type="entry name" value="BTB/POZ AND MATH DOMAIN-CONTAINING PROTEIN 1"/>
    <property type="match status" value="1"/>
</dbReference>
<organism evidence="3 4">
    <name type="scientific">Eragrostis curvula</name>
    <name type="common">weeping love grass</name>
    <dbReference type="NCBI Taxonomy" id="38414"/>
    <lineage>
        <taxon>Eukaryota</taxon>
        <taxon>Viridiplantae</taxon>
        <taxon>Streptophyta</taxon>
        <taxon>Embryophyta</taxon>
        <taxon>Tracheophyta</taxon>
        <taxon>Spermatophyta</taxon>
        <taxon>Magnoliopsida</taxon>
        <taxon>Liliopsida</taxon>
        <taxon>Poales</taxon>
        <taxon>Poaceae</taxon>
        <taxon>PACMAD clade</taxon>
        <taxon>Chloridoideae</taxon>
        <taxon>Eragrostideae</taxon>
        <taxon>Eragrostidinae</taxon>
        <taxon>Eragrostis</taxon>
    </lineage>
</organism>
<comment type="caution">
    <text evidence="3">The sequence shown here is derived from an EMBL/GenBank/DDBJ whole genome shotgun (WGS) entry which is preliminary data.</text>
</comment>
<reference evidence="3 4" key="1">
    <citation type="journal article" date="2019" name="Sci. Rep.">
        <title>A high-quality genome of Eragrostis curvula grass provides insights into Poaceae evolution and supports new strategies to enhance forage quality.</title>
        <authorList>
            <person name="Carballo J."/>
            <person name="Santos B.A.C.M."/>
            <person name="Zappacosta D."/>
            <person name="Garbus I."/>
            <person name="Selva J.P."/>
            <person name="Gallo C.A."/>
            <person name="Diaz A."/>
            <person name="Albertini E."/>
            <person name="Caccamo M."/>
            <person name="Echenique V."/>
        </authorList>
    </citation>
    <scope>NUCLEOTIDE SEQUENCE [LARGE SCALE GENOMIC DNA]</scope>
    <source>
        <strain evidence="4">cv. Victoria</strain>
        <tissue evidence="3">Leaf</tissue>
    </source>
</reference>
<protein>
    <recommendedName>
        <fullName evidence="2">MATH domain-containing protein</fullName>
    </recommendedName>
</protein>
<dbReference type="EMBL" id="RWGY01000013">
    <property type="protein sequence ID" value="TVU23988.1"/>
    <property type="molecule type" value="Genomic_DNA"/>
</dbReference>
<name>A0A5J9UL17_9POAL</name>
<dbReference type="InterPro" id="IPR002083">
    <property type="entry name" value="MATH/TRAF_dom"/>
</dbReference>
<evidence type="ECO:0000256" key="1">
    <source>
        <dbReference type="SAM" id="MobiDB-lite"/>
    </source>
</evidence>
<dbReference type="Proteomes" id="UP000324897">
    <property type="component" value="Chromosome 2"/>
</dbReference>